<evidence type="ECO:0000313" key="3">
    <source>
        <dbReference type="Proteomes" id="UP000035651"/>
    </source>
</evidence>
<gene>
    <name evidence="2" type="ORF">AB870_16135</name>
</gene>
<feature type="compositionally biased region" description="Low complexity" evidence="1">
    <location>
        <begin position="468"/>
        <end position="490"/>
    </location>
</feature>
<keyword evidence="3" id="KW-1185">Reference proteome</keyword>
<feature type="region of interest" description="Disordered" evidence="1">
    <location>
        <begin position="453"/>
        <end position="490"/>
    </location>
</feature>
<dbReference type="KEGG" id="pfg:AB870_16135"/>
<protein>
    <recommendedName>
        <fullName evidence="4">Lipoprotein</fullName>
    </recommendedName>
</protein>
<evidence type="ECO:0008006" key="4">
    <source>
        <dbReference type="Google" id="ProtNLM"/>
    </source>
</evidence>
<evidence type="ECO:0000313" key="2">
    <source>
        <dbReference type="EMBL" id="AKM31325.1"/>
    </source>
</evidence>
<proteinExistence type="predicted"/>
<sequence>MKSIFCVTAAAALAAALSGCTDKRPPVTQSQMSLEQFEAAGCSQRVNDNCKGKAVIWQASFQKIDDGDLVLQAASIDHIRVKIPDGFDTGPLVPGTMVKFSGYVKDGGDDWTVKFDNPQIVAYESHIGTGRRLVATRAYWVGRCMAALNRKFGDSYVLSNDDDVRLFSNYQPFGADVEVHMAYEGRPIPGIPTFSCHFSRNGDVDLYYNSRASKNHPTSFPAPKQTAEKSRGLPEATMDFDARHALLPGAAERGIGAGAQPDLDAAIAMAGAEAAAKESQAIIDRINARNAAAAAAAAATAEAQTSAAQVAPATSAGDAPAASGSVRRLPAEEAARRLRVVSMVENGVQKLRLVGATNQTISTDVYQAQIAPQRLEVVAVYEMPHGTAAITAECADASRCAVPKYRIVWQGTQSNSTLVTPPFGIGNPKSAGIEGDDVVMRFTNGFASAKDGGHLHVDDTLDMPRPPQAAQTGTPAATAPNQQPAKAPEL</sequence>
<dbReference type="EMBL" id="CP011807">
    <property type="protein sequence ID" value="AKM31325.1"/>
    <property type="molecule type" value="Genomic_DNA"/>
</dbReference>
<dbReference type="AlphaFoldDB" id="A0A0H3WUL2"/>
<accession>A0A0H3WUL2</accession>
<name>A0A0H3WUL2_9BURK</name>
<dbReference type="Proteomes" id="UP000035651">
    <property type="component" value="Chromosome"/>
</dbReference>
<organism evidence="2 3">
    <name type="scientific">Pandoraea faecigallinarum</name>
    <dbReference type="NCBI Taxonomy" id="656179"/>
    <lineage>
        <taxon>Bacteria</taxon>
        <taxon>Pseudomonadati</taxon>
        <taxon>Pseudomonadota</taxon>
        <taxon>Betaproteobacteria</taxon>
        <taxon>Burkholderiales</taxon>
        <taxon>Burkholderiaceae</taxon>
        <taxon>Pandoraea</taxon>
    </lineage>
</organism>
<dbReference type="PATRIC" id="fig|656179.3.peg.3440"/>
<dbReference type="PROSITE" id="PS51257">
    <property type="entry name" value="PROKAR_LIPOPROTEIN"/>
    <property type="match status" value="1"/>
</dbReference>
<reference evidence="2" key="1">
    <citation type="submission" date="2016-06" db="EMBL/GenBank/DDBJ databases">
        <title>Complete Genome Sequence of Pandoraea faecigallinarum DSM-23572.</title>
        <authorList>
            <person name="Yong D."/>
            <person name="Ee R."/>
            <person name="Lim Y.-L."/>
            <person name="Yin W.-F."/>
            <person name="Chan K.-G."/>
        </authorList>
    </citation>
    <scope>NUCLEOTIDE SEQUENCE</scope>
    <source>
        <strain evidence="2">DSM 23572</strain>
    </source>
</reference>
<evidence type="ECO:0000256" key="1">
    <source>
        <dbReference type="SAM" id="MobiDB-lite"/>
    </source>
</evidence>